<dbReference type="PANTHER" id="PTHR11795:SF371">
    <property type="entry name" value="HIGH-AFFINITY BRANCHED-CHAIN AMINO ACID TRANSPORT SYSTEM PERMEASE PROTEIN LIVH"/>
    <property type="match status" value="1"/>
</dbReference>
<evidence type="ECO:0000256" key="6">
    <source>
        <dbReference type="ARBA" id="ARBA00022970"/>
    </source>
</evidence>
<evidence type="ECO:0000256" key="7">
    <source>
        <dbReference type="ARBA" id="ARBA00022989"/>
    </source>
</evidence>
<feature type="transmembrane region" description="Helical" evidence="10">
    <location>
        <begin position="111"/>
        <end position="133"/>
    </location>
</feature>
<dbReference type="InterPro" id="IPR001851">
    <property type="entry name" value="ABC_transp_permease"/>
</dbReference>
<feature type="transmembrane region" description="Helical" evidence="10">
    <location>
        <begin position="20"/>
        <end position="40"/>
    </location>
</feature>
<dbReference type="PANTHER" id="PTHR11795">
    <property type="entry name" value="BRANCHED-CHAIN AMINO ACID TRANSPORT SYSTEM PERMEASE PROTEIN LIVH"/>
    <property type="match status" value="1"/>
</dbReference>
<gene>
    <name evidence="11" type="ORF">GCM10009744_50920</name>
</gene>
<feature type="transmembrane region" description="Helical" evidence="10">
    <location>
        <begin position="71"/>
        <end position="99"/>
    </location>
</feature>
<keyword evidence="7 10" id="KW-1133">Transmembrane helix</keyword>
<organism evidence="11 12">
    <name type="scientific">Kribbella alba</name>
    <dbReference type="NCBI Taxonomy" id="190197"/>
    <lineage>
        <taxon>Bacteria</taxon>
        <taxon>Bacillati</taxon>
        <taxon>Actinomycetota</taxon>
        <taxon>Actinomycetes</taxon>
        <taxon>Propionibacteriales</taxon>
        <taxon>Kribbellaceae</taxon>
        <taxon>Kribbella</taxon>
    </lineage>
</organism>
<feature type="transmembrane region" description="Helical" evidence="10">
    <location>
        <begin position="47"/>
        <end position="65"/>
    </location>
</feature>
<evidence type="ECO:0000256" key="3">
    <source>
        <dbReference type="ARBA" id="ARBA00022475"/>
    </source>
</evidence>
<name>A0ABN2FLR8_9ACTN</name>
<feature type="transmembrane region" description="Helical" evidence="10">
    <location>
        <begin position="269"/>
        <end position="287"/>
    </location>
</feature>
<dbReference type="CDD" id="cd06582">
    <property type="entry name" value="TM_PBP1_LivH_like"/>
    <property type="match status" value="1"/>
</dbReference>
<comment type="subcellular location">
    <subcellularLocation>
        <location evidence="1">Cell membrane</location>
        <topology evidence="1">Multi-pass membrane protein</topology>
    </subcellularLocation>
</comment>
<evidence type="ECO:0000256" key="8">
    <source>
        <dbReference type="ARBA" id="ARBA00023136"/>
    </source>
</evidence>
<reference evidence="11 12" key="1">
    <citation type="journal article" date="2019" name="Int. J. Syst. Evol. Microbiol.">
        <title>The Global Catalogue of Microorganisms (GCM) 10K type strain sequencing project: providing services to taxonomists for standard genome sequencing and annotation.</title>
        <authorList>
            <consortium name="The Broad Institute Genomics Platform"/>
            <consortium name="The Broad Institute Genome Sequencing Center for Infectious Disease"/>
            <person name="Wu L."/>
            <person name="Ma J."/>
        </authorList>
    </citation>
    <scope>NUCLEOTIDE SEQUENCE [LARGE SCALE GENOMIC DNA]</scope>
    <source>
        <strain evidence="11 12">JCM 14306</strain>
    </source>
</reference>
<keyword evidence="6" id="KW-0029">Amino-acid transport</keyword>
<dbReference type="EMBL" id="BAAANE010000009">
    <property type="protein sequence ID" value="GAA1652763.1"/>
    <property type="molecule type" value="Genomic_DNA"/>
</dbReference>
<proteinExistence type="inferred from homology"/>
<evidence type="ECO:0000256" key="5">
    <source>
        <dbReference type="ARBA" id="ARBA00022692"/>
    </source>
</evidence>
<evidence type="ECO:0000256" key="1">
    <source>
        <dbReference type="ARBA" id="ARBA00004651"/>
    </source>
</evidence>
<evidence type="ECO:0000313" key="12">
    <source>
        <dbReference type="Proteomes" id="UP001501319"/>
    </source>
</evidence>
<feature type="transmembrane region" description="Helical" evidence="10">
    <location>
        <begin position="293"/>
        <end position="312"/>
    </location>
</feature>
<comment type="caution">
    <text evidence="11">The sequence shown here is derived from an EMBL/GenBank/DDBJ whole genome shotgun (WGS) entry which is preliminary data.</text>
</comment>
<evidence type="ECO:0000256" key="10">
    <source>
        <dbReference type="SAM" id="Phobius"/>
    </source>
</evidence>
<feature type="transmembrane region" description="Helical" evidence="10">
    <location>
        <begin position="241"/>
        <end position="262"/>
    </location>
</feature>
<feature type="transmembrane region" description="Helical" evidence="10">
    <location>
        <begin position="215"/>
        <end position="235"/>
    </location>
</feature>
<dbReference type="Proteomes" id="UP001501319">
    <property type="component" value="Unassembled WGS sequence"/>
</dbReference>
<keyword evidence="5 10" id="KW-0812">Transmembrane</keyword>
<keyword evidence="2" id="KW-0813">Transport</keyword>
<protein>
    <submittedName>
        <fullName evidence="11">Branched-chain amino acid ABC transporter permease</fullName>
    </submittedName>
</protein>
<evidence type="ECO:0000256" key="9">
    <source>
        <dbReference type="ARBA" id="ARBA00037998"/>
    </source>
</evidence>
<keyword evidence="12" id="KW-1185">Reference proteome</keyword>
<sequence length="320" mass="34000">MLHDFIQQIGPSTVGGLAVGAIYALVALGYTMVYGVLRLINFAHSEIFMIGTFASLLVFTTLGISGPLTGIALVGLLVLTMLVAMAASGGAAIVLERVAYRPLRKKGASRLAALISAIGASLFLQEIFALWVIPKVFHKPGRNQTSVPRIVDRETVFTIGNATVRTDHLIIIIAAVIMMVGLDQLVRRTRIGRGIRATAQDPEAAVLMGVNIDTIVRVTFVLGGAMAGVAGVLYAMEFENIQYNVGFILGIKAFTAAVLGGIGNLRGALLGGIILGLIENWGAIFLGSQWKDVIAFVMLVLILMFRPTGILGESLQRARA</sequence>
<dbReference type="InterPro" id="IPR052157">
    <property type="entry name" value="BCAA_transport_permease"/>
</dbReference>
<dbReference type="RefSeq" id="WP_344114584.1">
    <property type="nucleotide sequence ID" value="NZ_BAAANE010000009.1"/>
</dbReference>
<comment type="similarity">
    <text evidence="9">Belongs to the binding-protein-dependent transport system permease family. LivHM subfamily.</text>
</comment>
<evidence type="ECO:0000256" key="2">
    <source>
        <dbReference type="ARBA" id="ARBA00022448"/>
    </source>
</evidence>
<evidence type="ECO:0000256" key="4">
    <source>
        <dbReference type="ARBA" id="ARBA00022519"/>
    </source>
</evidence>
<dbReference type="Pfam" id="PF02653">
    <property type="entry name" value="BPD_transp_2"/>
    <property type="match status" value="1"/>
</dbReference>
<keyword evidence="8 10" id="KW-0472">Membrane</keyword>
<feature type="transmembrane region" description="Helical" evidence="10">
    <location>
        <begin position="168"/>
        <end position="186"/>
    </location>
</feature>
<accession>A0ABN2FLR8</accession>
<evidence type="ECO:0000313" key="11">
    <source>
        <dbReference type="EMBL" id="GAA1652763.1"/>
    </source>
</evidence>
<keyword evidence="3" id="KW-1003">Cell membrane</keyword>
<keyword evidence="4" id="KW-0997">Cell inner membrane</keyword>